<dbReference type="OrthoDB" id="5634837at2"/>
<name>A0A0W0THW6_9GAMM</name>
<dbReference type="Proteomes" id="UP000054698">
    <property type="component" value="Unassembled WGS sequence"/>
</dbReference>
<protein>
    <submittedName>
        <fullName evidence="1">Uncharacterized protein</fullName>
    </submittedName>
</protein>
<evidence type="ECO:0000313" key="4">
    <source>
        <dbReference type="Proteomes" id="UP000251942"/>
    </source>
</evidence>
<dbReference type="Proteomes" id="UP000251942">
    <property type="component" value="Unassembled WGS sequence"/>
</dbReference>
<evidence type="ECO:0000313" key="3">
    <source>
        <dbReference type="Proteomes" id="UP000054698"/>
    </source>
</evidence>
<accession>A0A0W0THW6</accession>
<gene>
    <name evidence="1" type="ORF">Lfee_2852</name>
    <name evidence="2" type="ORF">NCTC12022_03215</name>
</gene>
<organism evidence="1 3">
    <name type="scientific">Legionella feeleii</name>
    <dbReference type="NCBI Taxonomy" id="453"/>
    <lineage>
        <taxon>Bacteria</taxon>
        <taxon>Pseudomonadati</taxon>
        <taxon>Pseudomonadota</taxon>
        <taxon>Gammaproteobacteria</taxon>
        <taxon>Legionellales</taxon>
        <taxon>Legionellaceae</taxon>
        <taxon>Legionella</taxon>
    </lineage>
</organism>
<evidence type="ECO:0000313" key="2">
    <source>
        <dbReference type="EMBL" id="SPX62454.1"/>
    </source>
</evidence>
<reference evidence="2 4" key="2">
    <citation type="submission" date="2018-06" db="EMBL/GenBank/DDBJ databases">
        <authorList>
            <consortium name="Pathogen Informatics"/>
            <person name="Doyle S."/>
        </authorList>
    </citation>
    <scope>NUCLEOTIDE SEQUENCE [LARGE SCALE GENOMIC DNA]</scope>
    <source>
        <strain evidence="2 4">NCTC12022</strain>
    </source>
</reference>
<evidence type="ECO:0000313" key="1">
    <source>
        <dbReference type="EMBL" id="KTC95188.1"/>
    </source>
</evidence>
<dbReference type="PATRIC" id="fig|453.4.peg.3119"/>
<dbReference type="EMBL" id="UASS01000038">
    <property type="protein sequence ID" value="SPX62454.1"/>
    <property type="molecule type" value="Genomic_DNA"/>
</dbReference>
<sequence length="253" mass="28167">MGLFLQIKLVTLFLLPACVFAVNGNPYLGVSIGASRLKVGNSNPQIHYYDGFLTDAYPVLGYRKTRAVTGLSGGYEFTGRQYIPALALGLGIYGMPNKFNYKGQLVETALGDQSCALFNYKFHIRSIRAMAEAQFTWMLSKLATFIHVGVGPAWSRLNGYSESPVDSIGYVALPPFQSRTDTHLAYQAGFGVGYRFNFKPSASNHPHEQISLGYRYVNLGRALFGTRGDVYPYHLDIGRLTTNELYLSYTYLF</sequence>
<proteinExistence type="predicted"/>
<dbReference type="AlphaFoldDB" id="A0A0W0THW6"/>
<dbReference type="SUPFAM" id="SSF56925">
    <property type="entry name" value="OMPA-like"/>
    <property type="match status" value="1"/>
</dbReference>
<reference evidence="1 3" key="1">
    <citation type="submission" date="2015-11" db="EMBL/GenBank/DDBJ databases">
        <title>Genomic analysis of 38 Legionella species identifies large and diverse effector repertoires.</title>
        <authorList>
            <person name="Burstein D."/>
            <person name="Amaro F."/>
            <person name="Zusman T."/>
            <person name="Lifshitz Z."/>
            <person name="Cohen O."/>
            <person name="Gilbert J.A."/>
            <person name="Pupko T."/>
            <person name="Shuman H.A."/>
            <person name="Segal G."/>
        </authorList>
    </citation>
    <scope>NUCLEOTIDE SEQUENCE [LARGE SCALE GENOMIC DNA]</scope>
    <source>
        <strain evidence="1 3">WO-44C</strain>
    </source>
</reference>
<dbReference type="EMBL" id="LNYB01000085">
    <property type="protein sequence ID" value="KTC95188.1"/>
    <property type="molecule type" value="Genomic_DNA"/>
</dbReference>
<keyword evidence="3" id="KW-1185">Reference proteome</keyword>
<dbReference type="InterPro" id="IPR011250">
    <property type="entry name" value="OMP/PagP_B-barrel"/>
</dbReference>
<dbReference type="Gene3D" id="2.40.160.20">
    <property type="match status" value="1"/>
</dbReference>
<dbReference type="STRING" id="453.Lfee_2852"/>